<dbReference type="OrthoDB" id="9807574at2"/>
<proteinExistence type="predicted"/>
<comment type="caution">
    <text evidence="2">The sequence shown here is derived from an EMBL/GenBank/DDBJ whole genome shotgun (WGS) entry which is preliminary data.</text>
</comment>
<dbReference type="InterPro" id="IPR005618">
    <property type="entry name" value="OMPW"/>
</dbReference>
<dbReference type="Proteomes" id="UP000006251">
    <property type="component" value="Unassembled WGS sequence"/>
</dbReference>
<sequence>MKKSTPILSAATAIFSASALFSATALLSANAIAHEKGDMLVRIGLTTVAPDESSSNIFVGGGDLGFALNVDNNTQVGLNFAYFVTDKWNIEVLAATPFTHDVNVNTNPLGLGQLAEVTHLPPTVTANYFFADSGAVFQPYVGVGLNYTIFFDEKFTNANKTLGFSDLDLDASFGISAQVGFDYMIDKEWFVNASVRYIDISTDATFTLDNATLGANNASGNVTVDIDPWVYSVSVGYKF</sequence>
<keyword evidence="3" id="KW-1185">Reference proteome</keyword>
<dbReference type="GO" id="GO:0019867">
    <property type="term" value="C:outer membrane"/>
    <property type="evidence" value="ECO:0007669"/>
    <property type="project" value="InterPro"/>
</dbReference>
<dbReference type="RefSeq" id="WP_006009533.1">
    <property type="nucleotide sequence ID" value="NZ_BAEQ01000016.1"/>
</dbReference>
<dbReference type="AlphaFoldDB" id="K6ZFQ6"/>
<gene>
    <name evidence="2" type="primary">ompW</name>
    <name evidence="2" type="ORF">GPAL_0873</name>
</gene>
<evidence type="ECO:0000313" key="3">
    <source>
        <dbReference type="Proteomes" id="UP000006251"/>
    </source>
</evidence>
<reference evidence="3" key="1">
    <citation type="journal article" date="2014" name="Environ. Microbiol.">
        <title>Comparative genomics of the marine bacterial genus Glaciecola reveals the high degree of genomic diversity and genomic characteristic for cold adaptation.</title>
        <authorList>
            <person name="Qin Q.L."/>
            <person name="Xie B.B."/>
            <person name="Yu Y."/>
            <person name="Shu Y.L."/>
            <person name="Rong J.C."/>
            <person name="Zhang Y.J."/>
            <person name="Zhao D.L."/>
            <person name="Chen X.L."/>
            <person name="Zhang X.Y."/>
            <person name="Chen B."/>
            <person name="Zhou B.C."/>
            <person name="Zhang Y.Z."/>
        </authorList>
    </citation>
    <scope>NUCLEOTIDE SEQUENCE [LARGE SCALE GENOMIC DNA]</scope>
    <source>
        <strain evidence="3">ACAM 615</strain>
    </source>
</reference>
<name>K6ZFQ6_9ALTE</name>
<feature type="signal peptide" evidence="1">
    <location>
        <begin position="1"/>
        <end position="33"/>
    </location>
</feature>
<keyword evidence="1" id="KW-0732">Signal</keyword>
<accession>K6ZFQ6</accession>
<dbReference type="EMBL" id="BAEQ01000016">
    <property type="protein sequence ID" value="GAC27753.1"/>
    <property type="molecule type" value="Genomic_DNA"/>
</dbReference>
<dbReference type="SUPFAM" id="SSF56925">
    <property type="entry name" value="OMPA-like"/>
    <property type="match status" value="1"/>
</dbReference>
<dbReference type="InterPro" id="IPR011250">
    <property type="entry name" value="OMP/PagP_B-barrel"/>
</dbReference>
<dbReference type="PANTHER" id="PTHR36920">
    <property type="match status" value="1"/>
</dbReference>
<dbReference type="PANTHER" id="PTHR36920:SF1">
    <property type="entry name" value="OUTER MEMBRANE PROTEIN W"/>
    <property type="match status" value="1"/>
</dbReference>
<organism evidence="2 3">
    <name type="scientific">Brumicola pallidula DSM 14239 = ACAM 615</name>
    <dbReference type="NCBI Taxonomy" id="1121922"/>
    <lineage>
        <taxon>Bacteria</taxon>
        <taxon>Pseudomonadati</taxon>
        <taxon>Pseudomonadota</taxon>
        <taxon>Gammaproteobacteria</taxon>
        <taxon>Alteromonadales</taxon>
        <taxon>Alteromonadaceae</taxon>
        <taxon>Brumicola</taxon>
    </lineage>
</organism>
<dbReference type="Pfam" id="PF03922">
    <property type="entry name" value="OmpW"/>
    <property type="match status" value="1"/>
</dbReference>
<dbReference type="GO" id="GO:0055085">
    <property type="term" value="P:transmembrane transport"/>
    <property type="evidence" value="ECO:0007669"/>
    <property type="project" value="TreeGrafter"/>
</dbReference>
<evidence type="ECO:0000313" key="2">
    <source>
        <dbReference type="EMBL" id="GAC27753.1"/>
    </source>
</evidence>
<dbReference type="Gene3D" id="2.40.160.20">
    <property type="match status" value="1"/>
</dbReference>
<protein>
    <submittedName>
        <fullName evidence="2">Outer membrane protein</fullName>
    </submittedName>
</protein>
<feature type="chain" id="PRO_5003898295" evidence="1">
    <location>
        <begin position="34"/>
        <end position="239"/>
    </location>
</feature>
<dbReference type="STRING" id="1121922.GCA_000428905_01396"/>
<evidence type="ECO:0000256" key="1">
    <source>
        <dbReference type="SAM" id="SignalP"/>
    </source>
</evidence>